<feature type="transmembrane region" description="Helical" evidence="1">
    <location>
        <begin position="222"/>
        <end position="241"/>
    </location>
</feature>
<evidence type="ECO:0000256" key="1">
    <source>
        <dbReference type="SAM" id="Phobius"/>
    </source>
</evidence>
<sequence length="391" mass="43377">MAGVDLLFGPMLIGLVLNMIMYGVVSMQMFTYYQRYTHDPMWIRYFMLYLFIVETAVVVVEVGILYEPLVMEYGTTRARVFYPKLLPGDSLLIAIVSTPIQNFTAWRIKVITGSYIIPVIISLLSIASFAGGIFVSVMIMLHSQFRDFETFTTGAIVWLVCSAACDVLIAIGMTYALVSVLSGRRWQAERVADATDQYNRYTGFNRVTDGHIKRIVRLTIETGSLTAAAALADILLFILFPLTTTNFIVDFPLSSLYTCSVLAMLNSREPKMAPGDAEHGPWRSASAPRTAALFSNATHQRLRSQPSLYTITGKTARAPRDDVSELSLGLPMQSPPSSHLAMDQRVDIQAAPRFPLTPVRAHARTHRAGVATARSGVHMGLDKEFETQGRF</sequence>
<evidence type="ECO:0000313" key="3">
    <source>
        <dbReference type="EMBL" id="KAJ7229990.1"/>
    </source>
</evidence>
<gene>
    <name evidence="3" type="ORF">GGX14DRAFT_581759</name>
</gene>
<evidence type="ECO:0000313" key="4">
    <source>
        <dbReference type="Proteomes" id="UP001219525"/>
    </source>
</evidence>
<feature type="transmembrane region" description="Helical" evidence="1">
    <location>
        <begin position="115"/>
        <end position="143"/>
    </location>
</feature>
<feature type="transmembrane region" description="Helical" evidence="1">
    <location>
        <begin position="86"/>
        <end position="103"/>
    </location>
</feature>
<dbReference type="PANTHER" id="PTHR40465">
    <property type="entry name" value="CHROMOSOME 1, WHOLE GENOME SHOTGUN SEQUENCE"/>
    <property type="match status" value="1"/>
</dbReference>
<protein>
    <recommendedName>
        <fullName evidence="2">DUF6534 domain-containing protein</fullName>
    </recommendedName>
</protein>
<comment type="caution">
    <text evidence="3">The sequence shown here is derived from an EMBL/GenBank/DDBJ whole genome shotgun (WGS) entry which is preliminary data.</text>
</comment>
<dbReference type="EMBL" id="JARJCW010000001">
    <property type="protein sequence ID" value="KAJ7229990.1"/>
    <property type="molecule type" value="Genomic_DNA"/>
</dbReference>
<organism evidence="3 4">
    <name type="scientific">Mycena pura</name>
    <dbReference type="NCBI Taxonomy" id="153505"/>
    <lineage>
        <taxon>Eukaryota</taxon>
        <taxon>Fungi</taxon>
        <taxon>Dikarya</taxon>
        <taxon>Basidiomycota</taxon>
        <taxon>Agaricomycotina</taxon>
        <taxon>Agaricomycetes</taxon>
        <taxon>Agaricomycetidae</taxon>
        <taxon>Agaricales</taxon>
        <taxon>Marasmiineae</taxon>
        <taxon>Mycenaceae</taxon>
        <taxon>Mycena</taxon>
    </lineage>
</organism>
<feature type="transmembrane region" description="Helical" evidence="1">
    <location>
        <begin position="6"/>
        <end position="25"/>
    </location>
</feature>
<keyword evidence="1" id="KW-0812">Transmembrane</keyword>
<proteinExistence type="predicted"/>
<evidence type="ECO:0000259" key="2">
    <source>
        <dbReference type="Pfam" id="PF20152"/>
    </source>
</evidence>
<keyword evidence="4" id="KW-1185">Reference proteome</keyword>
<keyword evidence="1" id="KW-1133">Transmembrane helix</keyword>
<keyword evidence="1" id="KW-0472">Membrane</keyword>
<dbReference type="InterPro" id="IPR045339">
    <property type="entry name" value="DUF6534"/>
</dbReference>
<feature type="transmembrane region" description="Helical" evidence="1">
    <location>
        <begin position="155"/>
        <end position="178"/>
    </location>
</feature>
<dbReference type="Proteomes" id="UP001219525">
    <property type="component" value="Unassembled WGS sequence"/>
</dbReference>
<name>A0AAD6YV83_9AGAR</name>
<feature type="transmembrane region" description="Helical" evidence="1">
    <location>
        <begin position="46"/>
        <end position="66"/>
    </location>
</feature>
<dbReference type="Pfam" id="PF20152">
    <property type="entry name" value="DUF6534"/>
    <property type="match status" value="1"/>
</dbReference>
<reference evidence="3" key="1">
    <citation type="submission" date="2023-03" db="EMBL/GenBank/DDBJ databases">
        <title>Massive genome expansion in bonnet fungi (Mycena s.s.) driven by repeated elements and novel gene families across ecological guilds.</title>
        <authorList>
            <consortium name="Lawrence Berkeley National Laboratory"/>
            <person name="Harder C.B."/>
            <person name="Miyauchi S."/>
            <person name="Viragh M."/>
            <person name="Kuo A."/>
            <person name="Thoen E."/>
            <person name="Andreopoulos B."/>
            <person name="Lu D."/>
            <person name="Skrede I."/>
            <person name="Drula E."/>
            <person name="Henrissat B."/>
            <person name="Morin E."/>
            <person name="Kohler A."/>
            <person name="Barry K."/>
            <person name="LaButti K."/>
            <person name="Morin E."/>
            <person name="Salamov A."/>
            <person name="Lipzen A."/>
            <person name="Mereny Z."/>
            <person name="Hegedus B."/>
            <person name="Baldrian P."/>
            <person name="Stursova M."/>
            <person name="Weitz H."/>
            <person name="Taylor A."/>
            <person name="Grigoriev I.V."/>
            <person name="Nagy L.G."/>
            <person name="Martin F."/>
            <person name="Kauserud H."/>
        </authorList>
    </citation>
    <scope>NUCLEOTIDE SEQUENCE</scope>
    <source>
        <strain evidence="3">9144</strain>
    </source>
</reference>
<dbReference type="AlphaFoldDB" id="A0AAD6YV83"/>
<accession>A0AAD6YV83</accession>
<feature type="domain" description="DUF6534" evidence="2">
    <location>
        <begin position="162"/>
        <end position="269"/>
    </location>
</feature>
<dbReference type="PANTHER" id="PTHR40465:SF1">
    <property type="entry name" value="DUF6534 DOMAIN-CONTAINING PROTEIN"/>
    <property type="match status" value="1"/>
</dbReference>